<reference evidence="9" key="2">
    <citation type="journal article" date="2017" name="J. Med. Entomol.">
        <title>Transcriptome Analysis of the Triatoma infestans (Hemiptera: Reduviidae) Integument.</title>
        <authorList>
            <person name="Calderon-Fernandez G.M."/>
            <person name="Moriconi D.E."/>
            <person name="Dulbecco A.B."/>
            <person name="Juarez M.P."/>
        </authorList>
    </citation>
    <scope>NUCLEOTIDE SEQUENCE</scope>
    <source>
        <strain evidence="9">Int1</strain>
        <tissue evidence="9">Integument</tissue>
    </source>
</reference>
<dbReference type="GO" id="GO:0000178">
    <property type="term" value="C:exosome (RNase complex)"/>
    <property type="evidence" value="ECO:0007669"/>
    <property type="project" value="TreeGrafter"/>
</dbReference>
<dbReference type="InterPro" id="IPR011082">
    <property type="entry name" value="Exosome-assoc_fac/DNA_repair"/>
</dbReference>
<protein>
    <recommendedName>
        <fullName evidence="3 7">Nuclear nucleic acid-binding protein C1D</fullName>
    </recommendedName>
</protein>
<comment type="subcellular location">
    <subcellularLocation>
        <location evidence="7">Cytoplasm</location>
    </subcellularLocation>
    <subcellularLocation>
        <location evidence="7">Nucleus</location>
        <location evidence="7">Nucleolus</location>
    </subcellularLocation>
    <subcellularLocation>
        <location evidence="1 7">Nucleus</location>
    </subcellularLocation>
</comment>
<evidence type="ECO:0000256" key="4">
    <source>
        <dbReference type="ARBA" id="ARBA00022552"/>
    </source>
</evidence>
<dbReference type="GO" id="GO:0005737">
    <property type="term" value="C:cytoplasm"/>
    <property type="evidence" value="ECO:0007669"/>
    <property type="project" value="UniProtKB-SubCell"/>
</dbReference>
<evidence type="ECO:0000256" key="7">
    <source>
        <dbReference type="RuleBase" id="RU368003"/>
    </source>
</evidence>
<dbReference type="PANTHER" id="PTHR15341:SF3">
    <property type="entry name" value="NUCLEAR NUCLEIC ACID-BINDING PROTEIN C1D"/>
    <property type="match status" value="1"/>
</dbReference>
<evidence type="ECO:0000313" key="9">
    <source>
        <dbReference type="EMBL" id="JAS00812.1"/>
    </source>
</evidence>
<sequence>MNQNVNGELPQQTDLLKNLANFKNAKRNIESVLELLIEGDVYDKLSIEDKVKHDLFVSYSLTSLFWMYMRAQGINPTSHMVKAEIDRVQEYMKKYDRVKERKKAPRLQKAAANRFIKHGLWDPKENPTTSNKRKKFDEDKEDE</sequence>
<evidence type="ECO:0000256" key="8">
    <source>
        <dbReference type="SAM" id="MobiDB-lite"/>
    </source>
</evidence>
<evidence type="ECO:0000256" key="5">
    <source>
        <dbReference type="ARBA" id="ARBA00022884"/>
    </source>
</evidence>
<dbReference type="PANTHER" id="PTHR15341">
    <property type="entry name" value="SUN-COR STEROID HORMONE RECEPTOR CO-REPRESSOR"/>
    <property type="match status" value="1"/>
</dbReference>
<name>A0A161N176_TRIIF</name>
<dbReference type="GO" id="GO:0000460">
    <property type="term" value="P:maturation of 5.8S rRNA"/>
    <property type="evidence" value="ECO:0007669"/>
    <property type="project" value="TreeGrafter"/>
</dbReference>
<keyword evidence="4 7" id="KW-0698">rRNA processing</keyword>
<keyword evidence="7" id="KW-0963">Cytoplasm</keyword>
<reference evidence="9" key="1">
    <citation type="submission" date="2016-04" db="EMBL/GenBank/DDBJ databases">
        <authorList>
            <person name="Calderon-Fernandez G.M.Sr."/>
        </authorList>
    </citation>
    <scope>NUCLEOTIDE SEQUENCE</scope>
    <source>
        <strain evidence="9">Int1</strain>
        <tissue evidence="9">Integument</tissue>
    </source>
</reference>
<comment type="subunit">
    <text evidence="7">Monomer and homodimer.</text>
</comment>
<comment type="similarity">
    <text evidence="2 7">Belongs to the C1D family.</text>
</comment>
<dbReference type="GO" id="GO:0003677">
    <property type="term" value="F:DNA binding"/>
    <property type="evidence" value="ECO:0007669"/>
    <property type="project" value="UniProtKB-KW"/>
</dbReference>
<accession>A0A161N176</accession>
<evidence type="ECO:0000256" key="3">
    <source>
        <dbReference type="ARBA" id="ARBA00015212"/>
    </source>
</evidence>
<keyword evidence="5 7" id="KW-0694">RNA-binding</keyword>
<dbReference type="InterPro" id="IPR007146">
    <property type="entry name" value="Sas10/Utp3/C1D"/>
</dbReference>
<dbReference type="EMBL" id="GEMB01002371">
    <property type="protein sequence ID" value="JAS00812.1"/>
    <property type="molecule type" value="Transcribed_RNA"/>
</dbReference>
<evidence type="ECO:0000256" key="2">
    <source>
        <dbReference type="ARBA" id="ARBA00009154"/>
    </source>
</evidence>
<dbReference type="GO" id="GO:0010468">
    <property type="term" value="P:regulation of gene expression"/>
    <property type="evidence" value="ECO:0007669"/>
    <property type="project" value="TreeGrafter"/>
</dbReference>
<proteinExistence type="inferred from homology"/>
<comment type="function">
    <text evidence="7">Plays a role in the recruitment of the exosome to pre-rRNA to mediate the 3'-5' end processing of the 5.8S rRNA.</text>
</comment>
<dbReference type="Pfam" id="PF04000">
    <property type="entry name" value="Sas10_Utp3"/>
    <property type="match status" value="1"/>
</dbReference>
<evidence type="ECO:0000256" key="6">
    <source>
        <dbReference type="ARBA" id="ARBA00023242"/>
    </source>
</evidence>
<dbReference type="GO" id="GO:0003723">
    <property type="term" value="F:RNA binding"/>
    <property type="evidence" value="ECO:0007669"/>
    <property type="project" value="UniProtKB-UniRule"/>
</dbReference>
<dbReference type="GO" id="GO:0005730">
    <property type="term" value="C:nucleolus"/>
    <property type="evidence" value="ECO:0007669"/>
    <property type="project" value="UniProtKB-SubCell"/>
</dbReference>
<organism evidence="9">
    <name type="scientific">Triatoma infestans</name>
    <name type="common">Assassin bug</name>
    <dbReference type="NCBI Taxonomy" id="30076"/>
    <lineage>
        <taxon>Eukaryota</taxon>
        <taxon>Metazoa</taxon>
        <taxon>Ecdysozoa</taxon>
        <taxon>Arthropoda</taxon>
        <taxon>Hexapoda</taxon>
        <taxon>Insecta</taxon>
        <taxon>Pterygota</taxon>
        <taxon>Neoptera</taxon>
        <taxon>Paraneoptera</taxon>
        <taxon>Hemiptera</taxon>
        <taxon>Heteroptera</taxon>
        <taxon>Panheteroptera</taxon>
        <taxon>Cimicomorpha</taxon>
        <taxon>Reduviidae</taxon>
        <taxon>Triatominae</taxon>
        <taxon>Triatoma</taxon>
    </lineage>
</organism>
<evidence type="ECO:0000256" key="1">
    <source>
        <dbReference type="ARBA" id="ARBA00004123"/>
    </source>
</evidence>
<keyword evidence="6 7" id="KW-0539">Nucleus</keyword>
<keyword evidence="7" id="KW-0238">DNA-binding</keyword>
<feature type="region of interest" description="Disordered" evidence="8">
    <location>
        <begin position="119"/>
        <end position="143"/>
    </location>
</feature>
<dbReference type="AlphaFoldDB" id="A0A161N176"/>